<feature type="region of interest" description="Disordered" evidence="1">
    <location>
        <begin position="87"/>
        <end position="117"/>
    </location>
</feature>
<name>A0A448ZMC6_9STRA</name>
<gene>
    <name evidence="2" type="ORF">PSNMU_V1.4_AUG-EV-PASAV3_0102000</name>
</gene>
<accession>A0A448ZMC6</accession>
<sequence length="117" mass="13161">MVLPVATSASISRLVSHSASGASITDDFENVILNESSRSIDSEQDYKDELAFCKRLACILTKERELPKLCQGFPAVLQTVNKHAEEQQRRETLHQKWQRNVQANNTASFSMPPISDR</sequence>
<dbReference type="OrthoDB" id="10430901at2759"/>
<organism evidence="2 3">
    <name type="scientific">Pseudo-nitzschia multistriata</name>
    <dbReference type="NCBI Taxonomy" id="183589"/>
    <lineage>
        <taxon>Eukaryota</taxon>
        <taxon>Sar</taxon>
        <taxon>Stramenopiles</taxon>
        <taxon>Ochrophyta</taxon>
        <taxon>Bacillariophyta</taxon>
        <taxon>Bacillariophyceae</taxon>
        <taxon>Bacillariophycidae</taxon>
        <taxon>Bacillariales</taxon>
        <taxon>Bacillariaceae</taxon>
        <taxon>Pseudo-nitzschia</taxon>
    </lineage>
</organism>
<dbReference type="EMBL" id="CAACVS010000529">
    <property type="protein sequence ID" value="VEU43190.1"/>
    <property type="molecule type" value="Genomic_DNA"/>
</dbReference>
<keyword evidence="3" id="KW-1185">Reference proteome</keyword>
<evidence type="ECO:0000313" key="3">
    <source>
        <dbReference type="Proteomes" id="UP000291116"/>
    </source>
</evidence>
<protein>
    <submittedName>
        <fullName evidence="2">Uncharacterized protein</fullName>
    </submittedName>
</protein>
<evidence type="ECO:0000256" key="1">
    <source>
        <dbReference type="SAM" id="MobiDB-lite"/>
    </source>
</evidence>
<evidence type="ECO:0000313" key="2">
    <source>
        <dbReference type="EMBL" id="VEU43190.1"/>
    </source>
</evidence>
<feature type="compositionally biased region" description="Polar residues" evidence="1">
    <location>
        <begin position="98"/>
        <end position="109"/>
    </location>
</feature>
<reference evidence="2 3" key="1">
    <citation type="submission" date="2019-01" db="EMBL/GenBank/DDBJ databases">
        <authorList>
            <person name="Ferrante I. M."/>
        </authorList>
    </citation>
    <scope>NUCLEOTIDE SEQUENCE [LARGE SCALE GENOMIC DNA]</scope>
    <source>
        <strain evidence="2 3">B856</strain>
    </source>
</reference>
<dbReference type="AlphaFoldDB" id="A0A448ZMC6"/>
<proteinExistence type="predicted"/>
<dbReference type="Proteomes" id="UP000291116">
    <property type="component" value="Unassembled WGS sequence"/>
</dbReference>